<evidence type="ECO:0000256" key="3">
    <source>
        <dbReference type="ARBA" id="ARBA00023002"/>
    </source>
</evidence>
<dbReference type="InterPro" id="IPR049315">
    <property type="entry name" value="GDC-P_N"/>
</dbReference>
<dbReference type="InterPro" id="IPR020581">
    <property type="entry name" value="GDC_P"/>
</dbReference>
<dbReference type="PANTHER" id="PTHR42806:SF1">
    <property type="entry name" value="GLYCINE DEHYDROGENASE (DECARBOXYLATING)"/>
    <property type="match status" value="1"/>
</dbReference>
<dbReference type="PIRSF" id="PIRSF006815">
    <property type="entry name" value="GcvPA"/>
    <property type="match status" value="1"/>
</dbReference>
<evidence type="ECO:0000313" key="7">
    <source>
        <dbReference type="Proteomes" id="UP000199518"/>
    </source>
</evidence>
<proteinExistence type="predicted"/>
<dbReference type="EMBL" id="FOQD01000010">
    <property type="protein sequence ID" value="SFI56421.1"/>
    <property type="molecule type" value="Genomic_DNA"/>
</dbReference>
<dbReference type="GO" id="GO:0009116">
    <property type="term" value="P:nucleoside metabolic process"/>
    <property type="evidence" value="ECO:0007669"/>
    <property type="project" value="InterPro"/>
</dbReference>
<dbReference type="InterPro" id="IPR015424">
    <property type="entry name" value="PyrdxlP-dep_Trfase"/>
</dbReference>
<dbReference type="EC" id="1.4.4.2" evidence="2"/>
<keyword evidence="3" id="KW-0560">Oxidoreductase</keyword>
<feature type="domain" description="Glycine cleavage system P-protein N-terminal" evidence="5">
    <location>
        <begin position="1"/>
        <end position="431"/>
    </location>
</feature>
<dbReference type="PANTHER" id="PTHR42806">
    <property type="entry name" value="GLYCINE CLEAVAGE SYSTEM P-PROTEIN"/>
    <property type="match status" value="1"/>
</dbReference>
<dbReference type="Proteomes" id="UP000199518">
    <property type="component" value="Unassembled WGS sequence"/>
</dbReference>
<gene>
    <name evidence="6" type="ORF">SAMN05421753_11090</name>
</gene>
<dbReference type="Pfam" id="PF02347">
    <property type="entry name" value="GDC-P"/>
    <property type="match status" value="1"/>
</dbReference>
<keyword evidence="7" id="KW-1185">Reference proteome</keyword>
<evidence type="ECO:0000313" key="6">
    <source>
        <dbReference type="EMBL" id="SFI56421.1"/>
    </source>
</evidence>
<reference evidence="7" key="1">
    <citation type="submission" date="2016-10" db="EMBL/GenBank/DDBJ databases">
        <authorList>
            <person name="Varghese N."/>
            <person name="Submissions S."/>
        </authorList>
    </citation>
    <scope>NUCLEOTIDE SEQUENCE [LARGE SCALE GENOMIC DNA]</scope>
    <source>
        <strain evidence="7">DSM 26348</strain>
    </source>
</reference>
<dbReference type="Gene3D" id="3.90.1150.10">
    <property type="entry name" value="Aspartate Aminotransferase, domain 1"/>
    <property type="match status" value="1"/>
</dbReference>
<dbReference type="SUPFAM" id="SSF53383">
    <property type="entry name" value="PLP-dependent transferases"/>
    <property type="match status" value="1"/>
</dbReference>
<dbReference type="InterPro" id="IPR015422">
    <property type="entry name" value="PyrdxlP-dep_Trfase_small"/>
</dbReference>
<dbReference type="GO" id="GO:0006546">
    <property type="term" value="P:glycine catabolic process"/>
    <property type="evidence" value="ECO:0007669"/>
    <property type="project" value="InterPro"/>
</dbReference>
<comment type="function">
    <text evidence="1">The glycine cleavage system catalyzes the degradation of glycine. The P protein binds the alpha-amino group of glycine through its pyridoxal phosphate cofactor; CO(2) is released and the remaining methylamine moiety is then transferred to the lipoamide cofactor of the H protein.</text>
</comment>
<dbReference type="AlphaFoldDB" id="A0A1I3J7U9"/>
<evidence type="ECO:0000256" key="4">
    <source>
        <dbReference type="ARBA" id="ARBA00049026"/>
    </source>
</evidence>
<evidence type="ECO:0000256" key="1">
    <source>
        <dbReference type="ARBA" id="ARBA00003788"/>
    </source>
</evidence>
<dbReference type="GO" id="GO:0004375">
    <property type="term" value="F:glycine dehydrogenase (decarboxylating) activity"/>
    <property type="evidence" value="ECO:0007669"/>
    <property type="project" value="UniProtKB-EC"/>
</dbReference>
<dbReference type="Gene3D" id="3.40.640.10">
    <property type="entry name" value="Type I PLP-dependent aspartate aminotransferase-like (Major domain)"/>
    <property type="match status" value="1"/>
</dbReference>
<protein>
    <recommendedName>
        <fullName evidence="2">glycine dehydrogenase (aminomethyl-transferring)</fullName>
        <ecNumber evidence="2">1.4.4.2</ecNumber>
    </recommendedName>
</protein>
<comment type="catalytic activity">
    <reaction evidence="4">
        <text>N(6)-[(R)-lipoyl]-L-lysyl-[glycine-cleavage complex H protein] + glycine + H(+) = N(6)-[(R)-S(8)-aminomethyldihydrolipoyl]-L-lysyl-[glycine-cleavage complex H protein] + CO2</text>
        <dbReference type="Rhea" id="RHEA:24304"/>
        <dbReference type="Rhea" id="RHEA-COMP:10494"/>
        <dbReference type="Rhea" id="RHEA-COMP:10495"/>
        <dbReference type="ChEBI" id="CHEBI:15378"/>
        <dbReference type="ChEBI" id="CHEBI:16526"/>
        <dbReference type="ChEBI" id="CHEBI:57305"/>
        <dbReference type="ChEBI" id="CHEBI:83099"/>
        <dbReference type="ChEBI" id="CHEBI:83143"/>
        <dbReference type="EC" id="1.4.4.2"/>
    </reaction>
</comment>
<dbReference type="CDD" id="cd00613">
    <property type="entry name" value="GDC-P"/>
    <property type="match status" value="1"/>
</dbReference>
<evidence type="ECO:0000256" key="2">
    <source>
        <dbReference type="ARBA" id="ARBA00012134"/>
    </source>
</evidence>
<accession>A0A1I3J7U9</accession>
<dbReference type="InterPro" id="IPR023010">
    <property type="entry name" value="GcvPA"/>
</dbReference>
<sequence>MLREIGVSSMETLLRQVPDELRLKRDLALPPAMTEMELEQHVRKLAAMNDADRVCFLGGGAYDHFIPAVVDEVTGRGEFYTAYTPYQPEASQGSLQAFFEFQTLICELTGMDVSNASLYEGGTAVSEATFMAMRVNGRESKVAISGGVHPEYRLVVETYLRDLGTEVVTLPVLNGKTDMARAAELIDDKTACLVFQHPNFFGCLEEADALCKLAHSAGALSVASFDPLSLGVLRRPGDYGADIAVAEGQSLGVPLQYGGPYLGLLACQQEFVRKMPGRLITKTIDRDGKECYALGLQTREQHIRRDKATSNICTNQGLLALRATVYMSLLGPQGIREAGELACQKAHYAAKQLCTVPGISLMFDAPFFKEFVLKVTGRSAQQVIKQASAAGFDIGPELSIFPNLTGDASTGLLVAVTESRTKSEIDQLVAALKK</sequence>
<dbReference type="NCBIfam" id="NF001696">
    <property type="entry name" value="PRK00451.1"/>
    <property type="match status" value="1"/>
</dbReference>
<organism evidence="6 7">
    <name type="scientific">Planctomicrobium piriforme</name>
    <dbReference type="NCBI Taxonomy" id="1576369"/>
    <lineage>
        <taxon>Bacteria</taxon>
        <taxon>Pseudomonadati</taxon>
        <taxon>Planctomycetota</taxon>
        <taxon>Planctomycetia</taxon>
        <taxon>Planctomycetales</taxon>
        <taxon>Planctomycetaceae</taxon>
        <taxon>Planctomicrobium</taxon>
    </lineage>
</organism>
<name>A0A1I3J7U9_9PLAN</name>
<dbReference type="STRING" id="1576369.SAMN05421753_11090"/>
<dbReference type="InterPro" id="IPR015421">
    <property type="entry name" value="PyrdxlP-dep_Trfase_major"/>
</dbReference>
<evidence type="ECO:0000259" key="5">
    <source>
        <dbReference type="Pfam" id="PF02347"/>
    </source>
</evidence>